<dbReference type="EMBL" id="JAOYFB010000040">
    <property type="protein sequence ID" value="KAK4036842.1"/>
    <property type="molecule type" value="Genomic_DNA"/>
</dbReference>
<protein>
    <recommendedName>
        <fullName evidence="7">Chorion peroxidase</fullName>
    </recommendedName>
</protein>
<keyword evidence="6" id="KW-1185">Reference proteome</keyword>
<name>A0ABR0B5Q5_9CRUS</name>
<dbReference type="SUPFAM" id="SSF48113">
    <property type="entry name" value="Heme-dependent peroxidases"/>
    <property type="match status" value="1"/>
</dbReference>
<evidence type="ECO:0008006" key="7">
    <source>
        <dbReference type="Google" id="ProtNLM"/>
    </source>
</evidence>
<keyword evidence="3" id="KW-0560">Oxidoreductase</keyword>
<dbReference type="Proteomes" id="UP001234178">
    <property type="component" value="Unassembled WGS sequence"/>
</dbReference>
<comment type="caution">
    <text evidence="5">The sequence shown here is derived from an EMBL/GenBank/DDBJ whole genome shotgun (WGS) entry which is preliminary data.</text>
</comment>
<dbReference type="InterPro" id="IPR010255">
    <property type="entry name" value="Haem_peroxidase_sf"/>
</dbReference>
<evidence type="ECO:0000313" key="5">
    <source>
        <dbReference type="EMBL" id="KAK4036842.1"/>
    </source>
</evidence>
<dbReference type="Pfam" id="PF03098">
    <property type="entry name" value="An_peroxidase"/>
    <property type="match status" value="1"/>
</dbReference>
<keyword evidence="4" id="KW-0325">Glycoprotein</keyword>
<keyword evidence="2" id="KW-0964">Secreted</keyword>
<dbReference type="PANTHER" id="PTHR11475:SF4">
    <property type="entry name" value="CHORION PEROXIDASE"/>
    <property type="match status" value="1"/>
</dbReference>
<dbReference type="InterPro" id="IPR037120">
    <property type="entry name" value="Haem_peroxidase_sf_animal"/>
</dbReference>
<evidence type="ECO:0000256" key="1">
    <source>
        <dbReference type="ARBA" id="ARBA00004613"/>
    </source>
</evidence>
<proteinExistence type="predicted"/>
<dbReference type="CDD" id="cd09823">
    <property type="entry name" value="peroxinectin_like"/>
    <property type="match status" value="1"/>
</dbReference>
<comment type="subcellular location">
    <subcellularLocation>
        <location evidence="1">Secreted</location>
    </subcellularLocation>
</comment>
<sequence length="813" mass="92072">MITCSHPEFFRQYNWFILEHPFTSSSLEQFSTKALQRTINFLNMWWVFLMLSHAIQALPPSDNSISFLASNACEKPYVCKSAIQCSIWYNELQALPPKPCFNSEGYVGLCCPDVAHIKPTVSKETGKEALLPPVQSISPILLELTARAARSDLSYLTIIEEILGRNEIVMHENSMARTHSVSVAPFETTRSQSQKALLVVSATRRLQEKLALSPERAGFALQAIDTRLSFLEDTCPLLPTCLRQKYRSFDGTCNNLRRPSWGSALTSLDRLAPPEYDDGIWDPKIRKSSKELPNVRVVRTTVVKDENHPAVDMTHMLMQWGQFIDHDMVQVPVFQTANQSNIECCTPEGGVLPSELRHPHCFPIDIPVNDPFYGPRGIRCLNFVRSMITPRTECRMGYADQMNQLTHFIDASHVYGPSPVIAANLRQFVGGLMKTSFIEGRQYPLQDFQGKNCVGLTRDTGCFVAGDTRVNQIMTLTSLHIIFLRQHNYIATALNAINPHWSDEIIYQETRRIIGALMQHITYNEFLPSILGRQTMEIYGLTPQSSGYSSSYDENVNPSITNEFAAAAFRMGHSLIQGSINLVEEDGKVRVELMRNWFNNPHLLRQSGQLDAVLRGMIDQWPQNMDEWVSEDLTNHLFQRPKRDFGLDLISINLWRGRDHGLPGYNTYRQVCGLPPVTSFQELLKIMDRSVVNRLASVYRSVDDIDLYIGGLVEHHLPSSMLGPVFSCIIAEQFARSKEGDRFFYEHGGQPYSFTPAQLQEIRKMSLAAIICDNADNIVKVQPLVFRHPSPTNPRVNCKSPIIPRMNLAAWTG</sequence>
<keyword evidence="3" id="KW-0575">Peroxidase</keyword>
<reference evidence="5 6" key="1">
    <citation type="journal article" date="2023" name="Nucleic Acids Res.">
        <title>The hologenome of Daphnia magna reveals possible DNA methylation and microbiome-mediated evolution of the host genome.</title>
        <authorList>
            <person name="Chaturvedi A."/>
            <person name="Li X."/>
            <person name="Dhandapani V."/>
            <person name="Marshall H."/>
            <person name="Kissane S."/>
            <person name="Cuenca-Cambronero M."/>
            <person name="Asole G."/>
            <person name="Calvet F."/>
            <person name="Ruiz-Romero M."/>
            <person name="Marangio P."/>
            <person name="Guigo R."/>
            <person name="Rago D."/>
            <person name="Mirbahai L."/>
            <person name="Eastwood N."/>
            <person name="Colbourne J.K."/>
            <person name="Zhou J."/>
            <person name="Mallon E."/>
            <person name="Orsini L."/>
        </authorList>
    </citation>
    <scope>NUCLEOTIDE SEQUENCE [LARGE SCALE GENOMIC DNA]</scope>
    <source>
        <strain evidence="5">LRV0_1</strain>
    </source>
</reference>
<dbReference type="InterPro" id="IPR019791">
    <property type="entry name" value="Haem_peroxidase_animal"/>
</dbReference>
<dbReference type="PANTHER" id="PTHR11475">
    <property type="entry name" value="OXIDASE/PEROXIDASE"/>
    <property type="match status" value="1"/>
</dbReference>
<accession>A0ABR0B5Q5</accession>
<gene>
    <name evidence="5" type="ORF">OUZ56_028879</name>
</gene>
<dbReference type="Gene3D" id="1.10.640.10">
    <property type="entry name" value="Haem peroxidase domain superfamily, animal type"/>
    <property type="match status" value="1"/>
</dbReference>
<evidence type="ECO:0000313" key="6">
    <source>
        <dbReference type="Proteomes" id="UP001234178"/>
    </source>
</evidence>
<evidence type="ECO:0000256" key="3">
    <source>
        <dbReference type="ARBA" id="ARBA00022559"/>
    </source>
</evidence>
<organism evidence="5 6">
    <name type="scientific">Daphnia magna</name>
    <dbReference type="NCBI Taxonomy" id="35525"/>
    <lineage>
        <taxon>Eukaryota</taxon>
        <taxon>Metazoa</taxon>
        <taxon>Ecdysozoa</taxon>
        <taxon>Arthropoda</taxon>
        <taxon>Crustacea</taxon>
        <taxon>Branchiopoda</taxon>
        <taxon>Diplostraca</taxon>
        <taxon>Cladocera</taxon>
        <taxon>Anomopoda</taxon>
        <taxon>Daphniidae</taxon>
        <taxon>Daphnia</taxon>
    </lineage>
</organism>
<dbReference type="PROSITE" id="PS50292">
    <property type="entry name" value="PEROXIDASE_3"/>
    <property type="match status" value="1"/>
</dbReference>
<evidence type="ECO:0000256" key="4">
    <source>
        <dbReference type="ARBA" id="ARBA00023180"/>
    </source>
</evidence>
<dbReference type="PRINTS" id="PR00457">
    <property type="entry name" value="ANPEROXIDASE"/>
</dbReference>
<evidence type="ECO:0000256" key="2">
    <source>
        <dbReference type="ARBA" id="ARBA00022525"/>
    </source>
</evidence>